<dbReference type="AlphaFoldDB" id="A0A7W9W546"/>
<gene>
    <name evidence="2" type="ORF">HNQ39_000453</name>
</gene>
<dbReference type="EMBL" id="JACHGW010000001">
    <property type="protein sequence ID" value="MBB6048691.1"/>
    <property type="molecule type" value="Genomic_DNA"/>
</dbReference>
<dbReference type="PANTHER" id="PTHR39339:SF1">
    <property type="entry name" value="CHAD DOMAIN-CONTAINING PROTEIN"/>
    <property type="match status" value="1"/>
</dbReference>
<dbReference type="SMART" id="SM00880">
    <property type="entry name" value="CHAD"/>
    <property type="match status" value="1"/>
</dbReference>
<dbReference type="PROSITE" id="PS51708">
    <property type="entry name" value="CHAD"/>
    <property type="match status" value="1"/>
</dbReference>
<comment type="caution">
    <text evidence="2">The sequence shown here is derived from an EMBL/GenBank/DDBJ whole genome shotgun (WGS) entry which is preliminary data.</text>
</comment>
<keyword evidence="3" id="KW-1185">Reference proteome</keyword>
<accession>A0A7W9W546</accession>
<proteinExistence type="predicted"/>
<dbReference type="InterPro" id="IPR007899">
    <property type="entry name" value="CHAD_dom"/>
</dbReference>
<reference evidence="2 3" key="1">
    <citation type="submission" date="2020-08" db="EMBL/GenBank/DDBJ databases">
        <title>Genomic Encyclopedia of Type Strains, Phase IV (KMG-IV): sequencing the most valuable type-strain genomes for metagenomic binning, comparative biology and taxonomic classification.</title>
        <authorList>
            <person name="Goeker M."/>
        </authorList>
    </citation>
    <scope>NUCLEOTIDE SEQUENCE [LARGE SCALE GENOMIC DNA]</scope>
    <source>
        <strain evidence="2 3">DSM 23562</strain>
    </source>
</reference>
<dbReference type="Pfam" id="PF05235">
    <property type="entry name" value="CHAD"/>
    <property type="match status" value="1"/>
</dbReference>
<organism evidence="2 3">
    <name type="scientific">Armatimonas rosea</name>
    <dbReference type="NCBI Taxonomy" id="685828"/>
    <lineage>
        <taxon>Bacteria</taxon>
        <taxon>Bacillati</taxon>
        <taxon>Armatimonadota</taxon>
        <taxon>Armatimonadia</taxon>
        <taxon>Armatimonadales</taxon>
        <taxon>Armatimonadaceae</taxon>
        <taxon>Armatimonas</taxon>
    </lineage>
</organism>
<sequence length="271" mass="30403">MEPITTLIERLTAALPLALKGDPVALKKARTTGRRLRVVLPLSTAALPKKLRLRLLDNTKTLTRALGSVRDLDAQQELLTQAALTATEPERVGLAFAGKVLQKRRRQALKRVCRRDAARDWLKCAEQVQGVPALAPDSEPAATHAEVHTAAQLVLAFDTPIRDPKNIAELHDLRIAVKRLRFTVSRVPETQKALKTTVAELQTILGTVHDLDILRLWLRSLLQEKKRRLRPSRSQRTSLTALRQRFQTERGAAYLAFREQWEAALPTLQGL</sequence>
<dbReference type="PANTHER" id="PTHR39339">
    <property type="entry name" value="SLR1444 PROTEIN"/>
    <property type="match status" value="1"/>
</dbReference>
<dbReference type="Gene3D" id="1.40.20.10">
    <property type="entry name" value="CHAD domain"/>
    <property type="match status" value="1"/>
</dbReference>
<name>A0A7W9W546_ARMRO</name>
<feature type="domain" description="CHAD" evidence="1">
    <location>
        <begin position="1"/>
        <end position="266"/>
    </location>
</feature>
<evidence type="ECO:0000259" key="1">
    <source>
        <dbReference type="PROSITE" id="PS51708"/>
    </source>
</evidence>
<evidence type="ECO:0000313" key="2">
    <source>
        <dbReference type="EMBL" id="MBB6048691.1"/>
    </source>
</evidence>
<evidence type="ECO:0000313" key="3">
    <source>
        <dbReference type="Proteomes" id="UP000520814"/>
    </source>
</evidence>
<protein>
    <submittedName>
        <fullName evidence="2">CHAD domain-containing protein</fullName>
    </submittedName>
</protein>
<dbReference type="InterPro" id="IPR038186">
    <property type="entry name" value="CHAD_dom_sf"/>
</dbReference>
<dbReference type="RefSeq" id="WP_184192326.1">
    <property type="nucleotide sequence ID" value="NZ_JACHGW010000001.1"/>
</dbReference>
<dbReference type="Proteomes" id="UP000520814">
    <property type="component" value="Unassembled WGS sequence"/>
</dbReference>